<dbReference type="HOGENOM" id="CLU_157667_2_1_1"/>
<dbReference type="EMBL" id="KN832025">
    <property type="protein sequence ID" value="KIN97721.1"/>
    <property type="molecule type" value="Genomic_DNA"/>
</dbReference>
<name>A0A0C3JJF8_PISTI</name>
<evidence type="ECO:0000313" key="2">
    <source>
        <dbReference type="Proteomes" id="UP000054217"/>
    </source>
</evidence>
<keyword evidence="2" id="KW-1185">Reference proteome</keyword>
<accession>A0A0C3JJF8</accession>
<reference evidence="1 2" key="1">
    <citation type="submission" date="2014-04" db="EMBL/GenBank/DDBJ databases">
        <authorList>
            <consortium name="DOE Joint Genome Institute"/>
            <person name="Kuo A."/>
            <person name="Kohler A."/>
            <person name="Costa M.D."/>
            <person name="Nagy L.G."/>
            <person name="Floudas D."/>
            <person name="Copeland A."/>
            <person name="Barry K.W."/>
            <person name="Cichocki N."/>
            <person name="Veneault-Fourrey C."/>
            <person name="LaButti K."/>
            <person name="Lindquist E.A."/>
            <person name="Lipzen A."/>
            <person name="Lundell T."/>
            <person name="Morin E."/>
            <person name="Murat C."/>
            <person name="Sun H."/>
            <person name="Tunlid A."/>
            <person name="Henrissat B."/>
            <person name="Grigoriev I.V."/>
            <person name="Hibbett D.S."/>
            <person name="Martin F."/>
            <person name="Nordberg H.P."/>
            <person name="Cantor M.N."/>
            <person name="Hua S.X."/>
        </authorList>
    </citation>
    <scope>NUCLEOTIDE SEQUENCE [LARGE SCALE GENOMIC DNA]</scope>
    <source>
        <strain evidence="1 2">Marx 270</strain>
    </source>
</reference>
<dbReference type="InParanoid" id="A0A0C3JJF8"/>
<reference evidence="2" key="2">
    <citation type="submission" date="2015-01" db="EMBL/GenBank/DDBJ databases">
        <title>Evolutionary Origins and Diversification of the Mycorrhizal Mutualists.</title>
        <authorList>
            <consortium name="DOE Joint Genome Institute"/>
            <consortium name="Mycorrhizal Genomics Consortium"/>
            <person name="Kohler A."/>
            <person name="Kuo A."/>
            <person name="Nagy L.G."/>
            <person name="Floudas D."/>
            <person name="Copeland A."/>
            <person name="Barry K.W."/>
            <person name="Cichocki N."/>
            <person name="Veneault-Fourrey C."/>
            <person name="LaButti K."/>
            <person name="Lindquist E.A."/>
            <person name="Lipzen A."/>
            <person name="Lundell T."/>
            <person name="Morin E."/>
            <person name="Murat C."/>
            <person name="Riley R."/>
            <person name="Ohm R."/>
            <person name="Sun H."/>
            <person name="Tunlid A."/>
            <person name="Henrissat B."/>
            <person name="Grigoriev I.V."/>
            <person name="Hibbett D.S."/>
            <person name="Martin F."/>
        </authorList>
    </citation>
    <scope>NUCLEOTIDE SEQUENCE [LARGE SCALE GENOMIC DNA]</scope>
    <source>
        <strain evidence="2">Marx 270</strain>
    </source>
</reference>
<protein>
    <submittedName>
        <fullName evidence="1">Uncharacterized protein</fullName>
    </submittedName>
</protein>
<dbReference type="Proteomes" id="UP000054217">
    <property type="component" value="Unassembled WGS sequence"/>
</dbReference>
<sequence>KDVICIVNVQHNCVDLKCASFVNHAICQERSKTTQVQKAIHHEPTRKYLLNTYSIHNYTHIRRALPPSL</sequence>
<proteinExistence type="predicted"/>
<dbReference type="AlphaFoldDB" id="A0A0C3JJF8"/>
<evidence type="ECO:0000313" key="1">
    <source>
        <dbReference type="EMBL" id="KIN97721.1"/>
    </source>
</evidence>
<dbReference type="OrthoDB" id="3264327at2759"/>
<feature type="non-terminal residue" evidence="1">
    <location>
        <position position="1"/>
    </location>
</feature>
<feature type="non-terminal residue" evidence="1">
    <location>
        <position position="69"/>
    </location>
</feature>
<gene>
    <name evidence="1" type="ORF">M404DRAFT_98196</name>
</gene>
<organism evidence="1 2">
    <name type="scientific">Pisolithus tinctorius Marx 270</name>
    <dbReference type="NCBI Taxonomy" id="870435"/>
    <lineage>
        <taxon>Eukaryota</taxon>
        <taxon>Fungi</taxon>
        <taxon>Dikarya</taxon>
        <taxon>Basidiomycota</taxon>
        <taxon>Agaricomycotina</taxon>
        <taxon>Agaricomycetes</taxon>
        <taxon>Agaricomycetidae</taxon>
        <taxon>Boletales</taxon>
        <taxon>Sclerodermatineae</taxon>
        <taxon>Pisolithaceae</taxon>
        <taxon>Pisolithus</taxon>
    </lineage>
</organism>